<dbReference type="PANTHER" id="PTHR43236">
    <property type="entry name" value="ANTITOXIN HIGA1"/>
    <property type="match status" value="1"/>
</dbReference>
<dbReference type="EMBL" id="DXEZ01000118">
    <property type="protein sequence ID" value="HIX54204.1"/>
    <property type="molecule type" value="Genomic_DNA"/>
</dbReference>
<dbReference type="SUPFAM" id="SSF47413">
    <property type="entry name" value="lambda repressor-like DNA-binding domains"/>
    <property type="match status" value="1"/>
</dbReference>
<dbReference type="InterPro" id="IPR010982">
    <property type="entry name" value="Lambda_DNA-bd_dom_sf"/>
</dbReference>
<comment type="caution">
    <text evidence="3">The sequence shown here is derived from an EMBL/GenBank/DDBJ whole genome shotgun (WGS) entry which is preliminary data.</text>
</comment>
<dbReference type="CDD" id="cd00093">
    <property type="entry name" value="HTH_XRE"/>
    <property type="match status" value="1"/>
</dbReference>
<dbReference type="Proteomes" id="UP000824156">
    <property type="component" value="Unassembled WGS sequence"/>
</dbReference>
<reference evidence="3" key="1">
    <citation type="journal article" date="2021" name="PeerJ">
        <title>Extensive microbial diversity within the chicken gut microbiome revealed by metagenomics and culture.</title>
        <authorList>
            <person name="Gilroy R."/>
            <person name="Ravi A."/>
            <person name="Getino M."/>
            <person name="Pursley I."/>
            <person name="Horton D.L."/>
            <person name="Alikhan N.F."/>
            <person name="Baker D."/>
            <person name="Gharbi K."/>
            <person name="Hall N."/>
            <person name="Watson M."/>
            <person name="Adriaenssens E.M."/>
            <person name="Foster-Nyarko E."/>
            <person name="Jarju S."/>
            <person name="Secka A."/>
            <person name="Antonio M."/>
            <person name="Oren A."/>
            <person name="Chaudhuri R.R."/>
            <person name="La Ragione R."/>
            <person name="Hildebrand F."/>
            <person name="Pallen M.J."/>
        </authorList>
    </citation>
    <scope>NUCLEOTIDE SEQUENCE</scope>
    <source>
        <strain evidence="3">1719</strain>
    </source>
</reference>
<reference evidence="3" key="2">
    <citation type="submission" date="2021-04" db="EMBL/GenBank/DDBJ databases">
        <authorList>
            <person name="Gilroy R."/>
        </authorList>
    </citation>
    <scope>NUCLEOTIDE SEQUENCE</scope>
    <source>
        <strain evidence="3">1719</strain>
    </source>
</reference>
<evidence type="ECO:0000313" key="4">
    <source>
        <dbReference type="Proteomes" id="UP000824156"/>
    </source>
</evidence>
<dbReference type="InterPro" id="IPR052345">
    <property type="entry name" value="Rad_response_metalloprotease"/>
</dbReference>
<dbReference type="Pfam" id="PF01381">
    <property type="entry name" value="HTH_3"/>
    <property type="match status" value="1"/>
</dbReference>
<dbReference type="Gene3D" id="1.10.10.2910">
    <property type="match status" value="1"/>
</dbReference>
<dbReference type="Gene3D" id="1.10.260.40">
    <property type="entry name" value="lambda repressor-like DNA-binding domains"/>
    <property type="match status" value="1"/>
</dbReference>
<accession>A0A9D2AYU7</accession>
<organism evidence="3 4">
    <name type="scientific">Candidatus Sphingobacterium stercoripullorum</name>
    <dbReference type="NCBI Taxonomy" id="2838759"/>
    <lineage>
        <taxon>Bacteria</taxon>
        <taxon>Pseudomonadati</taxon>
        <taxon>Bacteroidota</taxon>
        <taxon>Sphingobacteriia</taxon>
        <taxon>Sphingobacteriales</taxon>
        <taxon>Sphingobacteriaceae</taxon>
        <taxon>Sphingobacterium</taxon>
    </lineage>
</organism>
<dbReference type="InterPro" id="IPR010359">
    <property type="entry name" value="IrrE_HExxH"/>
</dbReference>
<comment type="similarity">
    <text evidence="1">Belongs to the short-chain fatty acyl-CoA assimilation regulator (ScfR) family.</text>
</comment>
<dbReference type="AlphaFoldDB" id="A0A9D2AYU7"/>
<evidence type="ECO:0000256" key="1">
    <source>
        <dbReference type="ARBA" id="ARBA00007227"/>
    </source>
</evidence>
<dbReference type="GO" id="GO:0003677">
    <property type="term" value="F:DNA binding"/>
    <property type="evidence" value="ECO:0007669"/>
    <property type="project" value="InterPro"/>
</dbReference>
<dbReference type="PROSITE" id="PS50943">
    <property type="entry name" value="HTH_CROC1"/>
    <property type="match status" value="1"/>
</dbReference>
<name>A0A9D2AYU7_9SPHI</name>
<protein>
    <submittedName>
        <fullName evidence="3">Helix-turn-helix domain-containing protein</fullName>
    </submittedName>
</protein>
<gene>
    <name evidence="3" type="ORF">H9853_04205</name>
</gene>
<dbReference type="PANTHER" id="PTHR43236:SF1">
    <property type="entry name" value="BLL7220 PROTEIN"/>
    <property type="match status" value="1"/>
</dbReference>
<feature type="domain" description="HTH cro/C1-type" evidence="2">
    <location>
        <begin position="9"/>
        <end position="63"/>
    </location>
</feature>
<dbReference type="InterPro" id="IPR001387">
    <property type="entry name" value="Cro/C1-type_HTH"/>
</dbReference>
<proteinExistence type="inferred from homology"/>
<sequence>MISFVPERLLSVRRFRGYTQKELADRSGLSKTMISEYEQGISAPSPIARSKLSNTLQIRIEYFYFLSRLALGTVNFQREKRFNKKRLYAIQEGVRQMVGAYLEIEDILNIDSVFQTSLKQKGIHSIEEIKAIVLKLREEWEVGLGPIHNIIQVFEDQKIKVVQISEDISTFDGTSTLISGKYPVIVLNKNLTVEQKRFTLFYELGHLLLDVTKSELKAKKSFCTRFAKEFLFSKAALIKEFGTGRDPIVIDEIVFMHKKYGITFLNIVERLIEEKLITKSKREHYYENMELSERYKKRVLKSRFETPQYSDRFKHLINRAAFQRMIELDHLGNIFEWQHPKF</sequence>
<evidence type="ECO:0000313" key="3">
    <source>
        <dbReference type="EMBL" id="HIX54204.1"/>
    </source>
</evidence>
<evidence type="ECO:0000259" key="2">
    <source>
        <dbReference type="PROSITE" id="PS50943"/>
    </source>
</evidence>
<dbReference type="SMART" id="SM00530">
    <property type="entry name" value="HTH_XRE"/>
    <property type="match status" value="1"/>
</dbReference>
<dbReference type="Pfam" id="PF06114">
    <property type="entry name" value="Peptidase_M78"/>
    <property type="match status" value="1"/>
</dbReference>